<dbReference type="AlphaFoldDB" id="A0A7D5GYM0"/>
<dbReference type="GO" id="GO:0022857">
    <property type="term" value="F:transmembrane transporter activity"/>
    <property type="evidence" value="ECO:0007669"/>
    <property type="project" value="InterPro"/>
</dbReference>
<feature type="compositionally biased region" description="Basic and acidic residues" evidence="1">
    <location>
        <begin position="23"/>
        <end position="32"/>
    </location>
</feature>
<accession>A0A7D5GYM0</accession>
<feature type="transmembrane region" description="Helical" evidence="2">
    <location>
        <begin position="241"/>
        <end position="261"/>
    </location>
</feature>
<feature type="transmembrane region" description="Helical" evidence="2">
    <location>
        <begin position="268"/>
        <end position="286"/>
    </location>
</feature>
<feature type="transmembrane region" description="Helical" evidence="2">
    <location>
        <begin position="195"/>
        <end position="213"/>
    </location>
</feature>
<dbReference type="PANTHER" id="PTHR23527:SF1">
    <property type="entry name" value="BLL3282 PROTEIN"/>
    <property type="match status" value="1"/>
</dbReference>
<evidence type="ECO:0000256" key="2">
    <source>
        <dbReference type="SAM" id="Phobius"/>
    </source>
</evidence>
<dbReference type="KEGG" id="halg:HUG10_04985"/>
<feature type="transmembrane region" description="Helical" evidence="2">
    <location>
        <begin position="72"/>
        <end position="95"/>
    </location>
</feature>
<organism evidence="4 5">
    <name type="scientific">Halorarum halophilum</name>
    <dbReference type="NCBI Taxonomy" id="2743090"/>
    <lineage>
        <taxon>Archaea</taxon>
        <taxon>Methanobacteriati</taxon>
        <taxon>Methanobacteriota</taxon>
        <taxon>Stenosarchaea group</taxon>
        <taxon>Halobacteria</taxon>
        <taxon>Halobacteriales</taxon>
        <taxon>Haloferacaceae</taxon>
        <taxon>Halorarum</taxon>
    </lineage>
</organism>
<protein>
    <submittedName>
        <fullName evidence="4">MFS transporter</fullName>
    </submittedName>
</protein>
<gene>
    <name evidence="4" type="ORF">HUG10_04985</name>
</gene>
<dbReference type="Pfam" id="PF07690">
    <property type="entry name" value="MFS_1"/>
    <property type="match status" value="1"/>
</dbReference>
<feature type="transmembrane region" description="Helical" evidence="2">
    <location>
        <begin position="107"/>
        <end position="125"/>
    </location>
</feature>
<dbReference type="PROSITE" id="PS50850">
    <property type="entry name" value="MFS"/>
    <property type="match status" value="1"/>
</dbReference>
<feature type="transmembrane region" description="Helical" evidence="2">
    <location>
        <begin position="306"/>
        <end position="327"/>
    </location>
</feature>
<feature type="transmembrane region" description="Helical" evidence="2">
    <location>
        <begin position="334"/>
        <end position="354"/>
    </location>
</feature>
<keyword evidence="5" id="KW-1185">Reference proteome</keyword>
<dbReference type="EMBL" id="CP058529">
    <property type="protein sequence ID" value="QLG26933.1"/>
    <property type="molecule type" value="Genomic_DNA"/>
</dbReference>
<dbReference type="InterPro" id="IPR036259">
    <property type="entry name" value="MFS_trans_sf"/>
</dbReference>
<dbReference type="InterPro" id="IPR052952">
    <property type="entry name" value="MFS-Transporter"/>
</dbReference>
<proteinExistence type="predicted"/>
<dbReference type="Proteomes" id="UP000509750">
    <property type="component" value="Chromosome"/>
</dbReference>
<feature type="transmembrane region" description="Helical" evidence="2">
    <location>
        <begin position="41"/>
        <end position="60"/>
    </location>
</feature>
<feature type="transmembrane region" description="Helical" evidence="2">
    <location>
        <begin position="398"/>
        <end position="418"/>
    </location>
</feature>
<feature type="domain" description="Major facilitator superfamily (MFS) profile" evidence="3">
    <location>
        <begin position="41"/>
        <end position="420"/>
    </location>
</feature>
<evidence type="ECO:0000313" key="5">
    <source>
        <dbReference type="Proteomes" id="UP000509750"/>
    </source>
</evidence>
<dbReference type="SUPFAM" id="SSF103473">
    <property type="entry name" value="MFS general substrate transporter"/>
    <property type="match status" value="1"/>
</dbReference>
<evidence type="ECO:0000313" key="4">
    <source>
        <dbReference type="EMBL" id="QLG26933.1"/>
    </source>
</evidence>
<dbReference type="Gene3D" id="1.20.1250.20">
    <property type="entry name" value="MFS general substrate transporter like domains"/>
    <property type="match status" value="1"/>
</dbReference>
<feature type="region of interest" description="Disordered" evidence="1">
    <location>
        <begin position="1"/>
        <end position="32"/>
    </location>
</feature>
<feature type="transmembrane region" description="Helical" evidence="2">
    <location>
        <begin position="131"/>
        <end position="157"/>
    </location>
</feature>
<reference evidence="4 5" key="1">
    <citation type="submission" date="2020-07" db="EMBL/GenBank/DDBJ databases">
        <title>Gai3-2, isolated from salt lake.</title>
        <authorList>
            <person name="Cui H."/>
            <person name="Shi X."/>
        </authorList>
    </citation>
    <scope>NUCLEOTIDE SEQUENCE [LARGE SCALE GENOMIC DNA]</scope>
    <source>
        <strain evidence="4 5">Gai3-2</strain>
    </source>
</reference>
<dbReference type="PANTHER" id="PTHR23527">
    <property type="entry name" value="BLL3282 PROTEIN"/>
    <property type="match status" value="1"/>
</dbReference>
<keyword evidence="2" id="KW-0472">Membrane</keyword>
<name>A0A7D5GYM0_9EURY</name>
<dbReference type="OrthoDB" id="306263at2157"/>
<evidence type="ECO:0000256" key="1">
    <source>
        <dbReference type="SAM" id="MobiDB-lite"/>
    </source>
</evidence>
<keyword evidence="2" id="KW-0812">Transmembrane</keyword>
<dbReference type="InterPro" id="IPR020846">
    <property type="entry name" value="MFS_dom"/>
</dbReference>
<sequence length="420" mass="41977">MLRKGSGIRHTGGPARANPSGHIEGERTPHRERLPVREWRGVGMVGGWQLTASLCFYAVFASTGFIREGFGLSGFLTGIAVTAVMLGYTVALAGAGAAVDAYGERPAMLAGLTLLGVGMVAVAVAPTYPWLLAALVFVGMAYATAMPATNRAVLVVAPEGRRNIAMNVKQVGVTAGSGLSALLVTTAGTNGDWRTGFLVAAAVAGVVALAFGWDYEGRPGSGVLSFPDVHGLLDVDGYRGLLLAGVFLGAAVFTTTGYLVVYMQDSTVAAAAGFAGATFAGVQVTGSVGRLAGGAIADRLPGQADASALVLVAQAVLTGVGFVAVALAGAPVSAAVAFLALGLFVLGFPGVYYACLTGLVPDDEVGAATAGGQAAINVGGLLAPPAFGYLADAIGYAVGWYALAVVALLAALSVLPVAKS</sequence>
<evidence type="ECO:0000259" key="3">
    <source>
        <dbReference type="PROSITE" id="PS50850"/>
    </source>
</evidence>
<keyword evidence="2" id="KW-1133">Transmembrane helix</keyword>
<dbReference type="InterPro" id="IPR011701">
    <property type="entry name" value="MFS"/>
</dbReference>